<dbReference type="InterPro" id="IPR011765">
    <property type="entry name" value="Pept_M16_N"/>
</dbReference>
<feature type="domain" description="Peptidase M16 middle/third" evidence="10">
    <location>
        <begin position="324"/>
        <end position="610"/>
    </location>
</feature>
<dbReference type="Pfam" id="PF00675">
    <property type="entry name" value="Peptidase_M16"/>
    <property type="match status" value="1"/>
</dbReference>
<keyword evidence="4" id="KW-0479">Metal-binding</keyword>
<dbReference type="Pfam" id="PF16187">
    <property type="entry name" value="Peptidase_M16_M"/>
    <property type="match status" value="1"/>
</dbReference>
<dbReference type="Pfam" id="PF05193">
    <property type="entry name" value="Peptidase_M16_C"/>
    <property type="match status" value="1"/>
</dbReference>
<dbReference type="PANTHER" id="PTHR43690">
    <property type="entry name" value="NARDILYSIN"/>
    <property type="match status" value="1"/>
</dbReference>
<dbReference type="InterPro" id="IPR032632">
    <property type="entry name" value="Peptidase_M16_M"/>
</dbReference>
<dbReference type="SUPFAM" id="SSF63411">
    <property type="entry name" value="LuxS/MPP-like metallohydrolase"/>
    <property type="match status" value="4"/>
</dbReference>
<feature type="domain" description="Peptidase M16 N-terminal" evidence="8">
    <location>
        <begin position="11"/>
        <end position="97"/>
    </location>
</feature>
<feature type="domain" description="Coenzyme PQQ synthesis protein F-like C-terminal lobe" evidence="11">
    <location>
        <begin position="720"/>
        <end position="819"/>
    </location>
</feature>
<reference evidence="12 13" key="1">
    <citation type="journal article" date="2022" name="Nat. Plants">
        <title>Genomes of leafy and leafless Platanthera orchids illuminate the evolution of mycoheterotrophy.</title>
        <authorList>
            <person name="Li M.H."/>
            <person name="Liu K.W."/>
            <person name="Li Z."/>
            <person name="Lu H.C."/>
            <person name="Ye Q.L."/>
            <person name="Zhang D."/>
            <person name="Wang J.Y."/>
            <person name="Li Y.F."/>
            <person name="Zhong Z.M."/>
            <person name="Liu X."/>
            <person name="Yu X."/>
            <person name="Liu D.K."/>
            <person name="Tu X.D."/>
            <person name="Liu B."/>
            <person name="Hao Y."/>
            <person name="Liao X.Y."/>
            <person name="Jiang Y.T."/>
            <person name="Sun W.H."/>
            <person name="Chen J."/>
            <person name="Chen Y.Q."/>
            <person name="Ai Y."/>
            <person name="Zhai J.W."/>
            <person name="Wu S.S."/>
            <person name="Zhou Z."/>
            <person name="Hsiao Y.Y."/>
            <person name="Wu W.L."/>
            <person name="Chen Y.Y."/>
            <person name="Lin Y.F."/>
            <person name="Hsu J.L."/>
            <person name="Li C.Y."/>
            <person name="Wang Z.W."/>
            <person name="Zhao X."/>
            <person name="Zhong W.Y."/>
            <person name="Ma X.K."/>
            <person name="Ma L."/>
            <person name="Huang J."/>
            <person name="Chen G.Z."/>
            <person name="Huang M.Z."/>
            <person name="Huang L."/>
            <person name="Peng D.H."/>
            <person name="Luo Y.B."/>
            <person name="Zou S.Q."/>
            <person name="Chen S.P."/>
            <person name="Lan S."/>
            <person name="Tsai W.C."/>
            <person name="Van de Peer Y."/>
            <person name="Liu Z.J."/>
        </authorList>
    </citation>
    <scope>NUCLEOTIDE SEQUENCE [LARGE SCALE GENOMIC DNA]</scope>
    <source>
        <strain evidence="12">Lor287</strain>
    </source>
</reference>
<evidence type="ECO:0000256" key="6">
    <source>
        <dbReference type="ARBA" id="ARBA00022833"/>
    </source>
</evidence>
<keyword evidence="6" id="KW-0862">Zinc</keyword>
<accession>A0AAP0AZD6</accession>
<proteinExistence type="inferred from homology"/>
<keyword evidence="7" id="KW-0482">Metalloprotease</keyword>
<keyword evidence="3" id="KW-0645">Protease</keyword>
<dbReference type="EMBL" id="JBBWWQ010000018">
    <property type="protein sequence ID" value="KAK8921222.1"/>
    <property type="molecule type" value="Genomic_DNA"/>
</dbReference>
<evidence type="ECO:0000256" key="3">
    <source>
        <dbReference type="ARBA" id="ARBA00022670"/>
    </source>
</evidence>
<dbReference type="FunFam" id="3.30.830.10:FF:000005">
    <property type="entry name" value="nardilysin isoform X1"/>
    <property type="match status" value="1"/>
</dbReference>
<dbReference type="GO" id="GO:0005829">
    <property type="term" value="C:cytosol"/>
    <property type="evidence" value="ECO:0007669"/>
    <property type="project" value="TreeGrafter"/>
</dbReference>
<sequence>MRCRTEARSREHMLFMGSSEFPDENEYDSYLSKHGGSSNAYTETEYTCYHFEVNHEHLKGALERFSQFFISPLVKVEAMEREVLAVDSEFKQVMQSDSCRLLQLTCHTSTPGHPFNRFFWGNKKSLFDAMENGLNLREEILNLYRGNYRGGIMKLVVIGGESLDILEKWVVELFSKVQEGNPARAIIGCDMPIWSPGKLYRLEAVKDVHVLDLSWRLPCLHKEYLKKPEDYLAHLLGHEGRGSLLFFLKCKGWATSLSAGVGDEGMRRSSIAYIFVMSVHLTDSGLERINDIIGVVYEYIKLLRQSAPQEWIFKELQDIANMEFRYAEEQPQDEYAAELAENLHFYSEEHIIYGEYAFEQWDPKLIENILSFFSPKNMRIDLLSKSFNKESSDNLLEPWFGSSYLEEDIPPSILELWEDPPQINSSLHLPLKNEYIPREFFLRNANMSTNSTNANYPKCIIDNPLIKLWYKIDLTFNVPRANAYFLITVKDGYNNLRNCLLTELFVNLLKDELNEIIYQAGVAKLETSLAIIGDKLELKIFGFNDKLSNLLSNILSISRSFIPKIDRFKVIKEDMERTLKNTNLKPLTYSSYLRLQVLREKLWDANEKLNYLANLSLSDLEEFIPILLSQIHVEGLCHGNLSDKEVANISDIFSNTFSVQPLSLNLRHQDRVVCLPLRASLIRSMPVKNEVELNSLVELYFQIEQDNGLKATRLRAVTDLFSNIVEEPCFDQLRSKEQLGYVVDCGPRMTYRVLGFCFRVQSSKYNPCYLRERIDNFIGGLNDLLERLDDESFENHKNGLIAEKMEKDPSLLYETGHHWTQIVDKRYQFDMPNLEAEELKTISKSEVINWYRTYLTPSSPKCRRLSVHIWGCDSNLNEEGGTQEKFGTIIEDVHAFKSSSEFYPSLC</sequence>
<comment type="caution">
    <text evidence="12">The sequence shown here is derived from an EMBL/GenBank/DDBJ whole genome shotgun (WGS) entry which is preliminary data.</text>
</comment>
<keyword evidence="13" id="KW-1185">Reference proteome</keyword>
<dbReference type="InterPro" id="IPR007863">
    <property type="entry name" value="Peptidase_M16_C"/>
</dbReference>
<comment type="cofactor">
    <cofactor evidence="1">
        <name>Zn(2+)</name>
        <dbReference type="ChEBI" id="CHEBI:29105"/>
    </cofactor>
</comment>
<dbReference type="FunFam" id="3.30.830.10:FF:000030">
    <property type="entry name" value="Insulin-degrading enzyme"/>
    <property type="match status" value="1"/>
</dbReference>
<dbReference type="GO" id="GO:0004222">
    <property type="term" value="F:metalloendopeptidase activity"/>
    <property type="evidence" value="ECO:0007669"/>
    <property type="project" value="UniProtKB-ARBA"/>
</dbReference>
<evidence type="ECO:0000256" key="7">
    <source>
        <dbReference type="ARBA" id="ARBA00023049"/>
    </source>
</evidence>
<protein>
    <submittedName>
        <fullName evidence="12">Zinc-metallopeptidase, peroxisomal</fullName>
    </submittedName>
</protein>
<dbReference type="Proteomes" id="UP001418222">
    <property type="component" value="Unassembled WGS sequence"/>
</dbReference>
<dbReference type="PANTHER" id="PTHR43690:SF18">
    <property type="entry name" value="INSULIN-DEGRADING ENZYME-RELATED"/>
    <property type="match status" value="1"/>
</dbReference>
<dbReference type="GO" id="GO:0006508">
    <property type="term" value="P:proteolysis"/>
    <property type="evidence" value="ECO:0007669"/>
    <property type="project" value="UniProtKB-KW"/>
</dbReference>
<evidence type="ECO:0000259" key="11">
    <source>
        <dbReference type="Pfam" id="PF22456"/>
    </source>
</evidence>
<name>A0AAP0AZD6_9ASPA</name>
<dbReference type="FunFam" id="3.30.830.10:FF:000003">
    <property type="entry name" value="Insulin-degrading enzyme"/>
    <property type="match status" value="1"/>
</dbReference>
<feature type="domain" description="Peptidase M16 C-terminal" evidence="9">
    <location>
        <begin position="137"/>
        <end position="317"/>
    </location>
</feature>
<evidence type="ECO:0000313" key="13">
    <source>
        <dbReference type="Proteomes" id="UP001418222"/>
    </source>
</evidence>
<gene>
    <name evidence="12" type="primary">PXM16</name>
    <name evidence="12" type="ORF">KSP39_PZI020848</name>
</gene>
<dbReference type="FunFam" id="3.30.830.10:FF:000012">
    <property type="entry name" value="Protease 3"/>
    <property type="match status" value="1"/>
</dbReference>
<dbReference type="InterPro" id="IPR011249">
    <property type="entry name" value="Metalloenz_LuxS/M16"/>
</dbReference>
<dbReference type="InterPro" id="IPR054734">
    <property type="entry name" value="PqqF-like_C_4"/>
</dbReference>
<dbReference type="GO" id="GO:0046872">
    <property type="term" value="F:metal ion binding"/>
    <property type="evidence" value="ECO:0007669"/>
    <property type="project" value="UniProtKB-KW"/>
</dbReference>
<dbReference type="Pfam" id="PF22456">
    <property type="entry name" value="PqqF-like_C_4"/>
    <property type="match status" value="1"/>
</dbReference>
<organism evidence="12 13">
    <name type="scientific">Platanthera zijinensis</name>
    <dbReference type="NCBI Taxonomy" id="2320716"/>
    <lineage>
        <taxon>Eukaryota</taxon>
        <taxon>Viridiplantae</taxon>
        <taxon>Streptophyta</taxon>
        <taxon>Embryophyta</taxon>
        <taxon>Tracheophyta</taxon>
        <taxon>Spermatophyta</taxon>
        <taxon>Magnoliopsida</taxon>
        <taxon>Liliopsida</taxon>
        <taxon>Asparagales</taxon>
        <taxon>Orchidaceae</taxon>
        <taxon>Orchidoideae</taxon>
        <taxon>Orchideae</taxon>
        <taxon>Orchidinae</taxon>
        <taxon>Platanthera</taxon>
    </lineage>
</organism>
<evidence type="ECO:0000259" key="9">
    <source>
        <dbReference type="Pfam" id="PF05193"/>
    </source>
</evidence>
<evidence type="ECO:0000256" key="5">
    <source>
        <dbReference type="ARBA" id="ARBA00022801"/>
    </source>
</evidence>
<evidence type="ECO:0000259" key="10">
    <source>
        <dbReference type="Pfam" id="PF16187"/>
    </source>
</evidence>
<evidence type="ECO:0000256" key="1">
    <source>
        <dbReference type="ARBA" id="ARBA00001947"/>
    </source>
</evidence>
<evidence type="ECO:0000313" key="12">
    <source>
        <dbReference type="EMBL" id="KAK8921222.1"/>
    </source>
</evidence>
<evidence type="ECO:0000256" key="2">
    <source>
        <dbReference type="ARBA" id="ARBA00007261"/>
    </source>
</evidence>
<evidence type="ECO:0000256" key="4">
    <source>
        <dbReference type="ARBA" id="ARBA00022723"/>
    </source>
</evidence>
<dbReference type="Gene3D" id="3.30.830.10">
    <property type="entry name" value="Metalloenzyme, LuxS/M16 peptidase-like"/>
    <property type="match status" value="4"/>
</dbReference>
<evidence type="ECO:0000259" key="8">
    <source>
        <dbReference type="Pfam" id="PF00675"/>
    </source>
</evidence>
<comment type="similarity">
    <text evidence="2">Belongs to the peptidase M16 family.</text>
</comment>
<dbReference type="AlphaFoldDB" id="A0AAP0AZD6"/>
<dbReference type="InterPro" id="IPR050626">
    <property type="entry name" value="Peptidase_M16"/>
</dbReference>
<keyword evidence="5" id="KW-0378">Hydrolase</keyword>